<dbReference type="PANTHER" id="PTHR11358">
    <property type="entry name" value="ARGINASE/AGMATINASE"/>
    <property type="match status" value="1"/>
</dbReference>
<dbReference type="SUPFAM" id="SSF52768">
    <property type="entry name" value="Arginase/deacetylase"/>
    <property type="match status" value="1"/>
</dbReference>
<accession>A0ABS2EWI1</accession>
<dbReference type="PANTHER" id="PTHR11358:SF41">
    <property type="entry name" value="ARGINASE"/>
    <property type="match status" value="1"/>
</dbReference>
<dbReference type="Gene3D" id="3.40.800.10">
    <property type="entry name" value="Ureohydrolase domain"/>
    <property type="match status" value="1"/>
</dbReference>
<organism evidence="1 2">
    <name type="scientific">Bacteroides mediterraneensis</name>
    <dbReference type="NCBI Taxonomy" id="1841856"/>
    <lineage>
        <taxon>Bacteria</taxon>
        <taxon>Pseudomonadati</taxon>
        <taxon>Bacteroidota</taxon>
        <taxon>Bacteroidia</taxon>
        <taxon>Bacteroidales</taxon>
        <taxon>Bacteroidaceae</taxon>
        <taxon>Bacteroides</taxon>
    </lineage>
</organism>
<dbReference type="InterPro" id="IPR006035">
    <property type="entry name" value="Ureohydrolase"/>
</dbReference>
<dbReference type="InterPro" id="IPR023696">
    <property type="entry name" value="Ureohydrolase_dom_sf"/>
</dbReference>
<dbReference type="Pfam" id="PF00491">
    <property type="entry name" value="Arginase"/>
    <property type="match status" value="1"/>
</dbReference>
<dbReference type="EMBL" id="JACJJW010000020">
    <property type="protein sequence ID" value="MBM6758693.1"/>
    <property type="molecule type" value="Genomic_DNA"/>
</dbReference>
<evidence type="ECO:0000313" key="2">
    <source>
        <dbReference type="Proteomes" id="UP000703295"/>
    </source>
</evidence>
<name>A0ABS2EWI1_9BACE</name>
<sequence>MNFTNVYKWERFSHDRNYIWLDCTHLEGTECYCDRESAEALKQLMADYPAEAIHFIDSGNYHYLTKFWTDKLQKPFSLVVFDHHPDMQPPLFEGVISCGGWVKDVMDTNPYLRKVILVGVSEKLKEAIPETYRDRVIFYGEHELSHEEAWKRFSAQHVEGPVYLSIDKDVLDARSAATNWDQGLLSLPELEQLLSVVLHHEQVIGIDICGECSTTLDIFKENQEVALDSRANQELLDFFRRNRPQE</sequence>
<comment type="caution">
    <text evidence="1">The sequence shown here is derived from an EMBL/GenBank/DDBJ whole genome shotgun (WGS) entry which is preliminary data.</text>
</comment>
<protein>
    <submittedName>
        <fullName evidence="1">Arginase family protein</fullName>
    </submittedName>
</protein>
<dbReference type="Proteomes" id="UP000703295">
    <property type="component" value="Unassembled WGS sequence"/>
</dbReference>
<gene>
    <name evidence="1" type="ORF">H6A31_08395</name>
</gene>
<evidence type="ECO:0000313" key="1">
    <source>
        <dbReference type="EMBL" id="MBM6758693.1"/>
    </source>
</evidence>
<keyword evidence="2" id="KW-1185">Reference proteome</keyword>
<proteinExistence type="predicted"/>
<reference evidence="1 2" key="1">
    <citation type="journal article" date="2021" name="Sci. Rep.">
        <title>The distribution of antibiotic resistance genes in chicken gut microbiota commensals.</title>
        <authorList>
            <person name="Juricova H."/>
            <person name="Matiasovicova J."/>
            <person name="Kubasova T."/>
            <person name="Cejkova D."/>
            <person name="Rychlik I."/>
        </authorList>
    </citation>
    <scope>NUCLEOTIDE SEQUENCE [LARGE SCALE GENOMIC DNA]</scope>
    <source>
        <strain evidence="1 2">An801</strain>
    </source>
</reference>